<accession>A0A2H0B8L2</accession>
<evidence type="ECO:0000256" key="1">
    <source>
        <dbReference type="SAM" id="MobiDB-lite"/>
    </source>
</evidence>
<organism evidence="2 3">
    <name type="scientific">Candidatus Beckwithbacteria bacterium CG23_combo_of_CG06-09_8_20_14_all_34_8</name>
    <dbReference type="NCBI Taxonomy" id="1974497"/>
    <lineage>
        <taxon>Bacteria</taxon>
        <taxon>Candidatus Beckwithiibacteriota</taxon>
    </lineage>
</organism>
<dbReference type="Gene3D" id="3.40.50.300">
    <property type="entry name" value="P-loop containing nucleotide triphosphate hydrolases"/>
    <property type="match status" value="1"/>
</dbReference>
<proteinExistence type="predicted"/>
<dbReference type="EMBL" id="PCSR01000039">
    <property type="protein sequence ID" value="PIP53288.1"/>
    <property type="molecule type" value="Genomic_DNA"/>
</dbReference>
<evidence type="ECO:0000313" key="2">
    <source>
        <dbReference type="EMBL" id="PIP53288.1"/>
    </source>
</evidence>
<dbReference type="AlphaFoldDB" id="A0A2H0B8L2"/>
<sequence>MSFRTDAKLSDTESYEKAPKDSKSCLQPVWNDKNRSTDVINRFPTMADSQIGNDIAFLHIGLKMDQEKLRKKIEKRVEERIKNGAIEETKKLTSKYNSDLPSMSGIGYCDLREFLESKISKEEAINNWILHEIQYAKRQTTWNAHEKQIKWFDVQDNDFFARIKSKVINFLQ</sequence>
<comment type="caution">
    <text evidence="2">The sequence shown here is derived from an EMBL/GenBank/DDBJ whole genome shotgun (WGS) entry which is preliminary data.</text>
</comment>
<feature type="compositionally biased region" description="Basic and acidic residues" evidence="1">
    <location>
        <begin position="1"/>
        <end position="23"/>
    </location>
</feature>
<dbReference type="Proteomes" id="UP000229459">
    <property type="component" value="Unassembled WGS sequence"/>
</dbReference>
<gene>
    <name evidence="2" type="ORF">COX08_01805</name>
</gene>
<evidence type="ECO:0000313" key="3">
    <source>
        <dbReference type="Proteomes" id="UP000229459"/>
    </source>
</evidence>
<name>A0A2H0B8L2_9BACT</name>
<evidence type="ECO:0008006" key="4">
    <source>
        <dbReference type="Google" id="ProtNLM"/>
    </source>
</evidence>
<dbReference type="InterPro" id="IPR027417">
    <property type="entry name" value="P-loop_NTPase"/>
</dbReference>
<protein>
    <recommendedName>
        <fullName evidence="4">tRNA dimethylallyltransferase</fullName>
    </recommendedName>
</protein>
<feature type="region of interest" description="Disordered" evidence="1">
    <location>
        <begin position="1"/>
        <end position="28"/>
    </location>
</feature>
<reference evidence="2 3" key="1">
    <citation type="submission" date="2017-09" db="EMBL/GenBank/DDBJ databases">
        <title>Depth-based differentiation of microbial function through sediment-hosted aquifers and enrichment of novel symbionts in the deep terrestrial subsurface.</title>
        <authorList>
            <person name="Probst A.J."/>
            <person name="Ladd B."/>
            <person name="Jarett J.K."/>
            <person name="Geller-Mcgrath D.E."/>
            <person name="Sieber C.M."/>
            <person name="Emerson J.B."/>
            <person name="Anantharaman K."/>
            <person name="Thomas B.C."/>
            <person name="Malmstrom R."/>
            <person name="Stieglmeier M."/>
            <person name="Klingl A."/>
            <person name="Woyke T."/>
            <person name="Ryan C.M."/>
            <person name="Banfield J.F."/>
        </authorList>
    </citation>
    <scope>NUCLEOTIDE SEQUENCE [LARGE SCALE GENOMIC DNA]</scope>
    <source>
        <strain evidence="2">CG23_combo_of_CG06-09_8_20_14_all_34_8</strain>
    </source>
</reference>
<dbReference type="Pfam" id="PF01715">
    <property type="entry name" value="IPPT"/>
    <property type="match status" value="1"/>
</dbReference>